<sequence>MVNIVNSPFLLTFSLQNCSSLVNLDFGSVSNLCSLRVLRLSGCTKLEKTPNFMGASNLEYLDMDGCTSLFKVH</sequence>
<accession>G7IM50</accession>
<keyword evidence="3" id="KW-1185">Reference proteome</keyword>
<dbReference type="InterPro" id="IPR032675">
    <property type="entry name" value="LRR_dom_sf"/>
</dbReference>
<dbReference type="EMBL" id="CM001218">
    <property type="protein sequence ID" value="AES66936.1"/>
    <property type="molecule type" value="Genomic_DNA"/>
</dbReference>
<proteinExistence type="predicted"/>
<dbReference type="Proteomes" id="UP000002051">
    <property type="component" value="Chromosome 2"/>
</dbReference>
<reference evidence="2" key="3">
    <citation type="submission" date="2015-04" db="UniProtKB">
        <authorList>
            <consortium name="EnsemblPlants"/>
        </authorList>
    </citation>
    <scope>IDENTIFICATION</scope>
    <source>
        <strain evidence="2">cv. Jemalong A17</strain>
    </source>
</reference>
<dbReference type="Gene3D" id="3.80.10.10">
    <property type="entry name" value="Ribonuclease Inhibitor"/>
    <property type="match status" value="1"/>
</dbReference>
<gene>
    <name evidence="1" type="ordered locus">MTR_2g083630</name>
</gene>
<protein>
    <submittedName>
        <fullName evidence="1">Disease resistance protein (TIR-NBS-LRR class)</fullName>
    </submittedName>
</protein>
<dbReference type="HOGENOM" id="CLU_2708513_0_0_1"/>
<name>G7IM50_MEDTR</name>
<reference evidence="1 3" key="1">
    <citation type="journal article" date="2011" name="Nature">
        <title>The Medicago genome provides insight into the evolution of rhizobial symbioses.</title>
        <authorList>
            <person name="Young N.D."/>
            <person name="Debelle F."/>
            <person name="Oldroyd G.E."/>
            <person name="Geurts R."/>
            <person name="Cannon S.B."/>
            <person name="Udvardi M.K."/>
            <person name="Benedito V.A."/>
            <person name="Mayer K.F."/>
            <person name="Gouzy J."/>
            <person name="Schoof H."/>
            <person name="Van de Peer Y."/>
            <person name="Proost S."/>
            <person name="Cook D.R."/>
            <person name="Meyers B.C."/>
            <person name="Spannagl M."/>
            <person name="Cheung F."/>
            <person name="De Mita S."/>
            <person name="Krishnakumar V."/>
            <person name="Gundlach H."/>
            <person name="Zhou S."/>
            <person name="Mudge J."/>
            <person name="Bharti A.K."/>
            <person name="Murray J.D."/>
            <person name="Naoumkina M.A."/>
            <person name="Rosen B."/>
            <person name="Silverstein K.A."/>
            <person name="Tang H."/>
            <person name="Rombauts S."/>
            <person name="Zhao P.X."/>
            <person name="Zhou P."/>
            <person name="Barbe V."/>
            <person name="Bardou P."/>
            <person name="Bechner M."/>
            <person name="Bellec A."/>
            <person name="Berger A."/>
            <person name="Berges H."/>
            <person name="Bidwell S."/>
            <person name="Bisseling T."/>
            <person name="Choisne N."/>
            <person name="Couloux A."/>
            <person name="Denny R."/>
            <person name="Deshpande S."/>
            <person name="Dai X."/>
            <person name="Doyle J.J."/>
            <person name="Dudez A.M."/>
            <person name="Farmer A.D."/>
            <person name="Fouteau S."/>
            <person name="Franken C."/>
            <person name="Gibelin C."/>
            <person name="Gish J."/>
            <person name="Goldstein S."/>
            <person name="Gonzalez A.J."/>
            <person name="Green P.J."/>
            <person name="Hallab A."/>
            <person name="Hartog M."/>
            <person name="Hua A."/>
            <person name="Humphray S.J."/>
            <person name="Jeong D.H."/>
            <person name="Jing Y."/>
            <person name="Jocker A."/>
            <person name="Kenton S.M."/>
            <person name="Kim D.J."/>
            <person name="Klee K."/>
            <person name="Lai H."/>
            <person name="Lang C."/>
            <person name="Lin S."/>
            <person name="Macmil S.L."/>
            <person name="Magdelenat G."/>
            <person name="Matthews L."/>
            <person name="McCorrison J."/>
            <person name="Monaghan E.L."/>
            <person name="Mun J.H."/>
            <person name="Najar F.Z."/>
            <person name="Nicholson C."/>
            <person name="Noirot C."/>
            <person name="O'Bleness M."/>
            <person name="Paule C.R."/>
            <person name="Poulain J."/>
            <person name="Prion F."/>
            <person name="Qin B."/>
            <person name="Qu C."/>
            <person name="Retzel E.F."/>
            <person name="Riddle C."/>
            <person name="Sallet E."/>
            <person name="Samain S."/>
            <person name="Samson N."/>
            <person name="Sanders I."/>
            <person name="Saurat O."/>
            <person name="Scarpelli C."/>
            <person name="Schiex T."/>
            <person name="Segurens B."/>
            <person name="Severin A.J."/>
            <person name="Sherrier D.J."/>
            <person name="Shi R."/>
            <person name="Sims S."/>
            <person name="Singer S.R."/>
            <person name="Sinharoy S."/>
            <person name="Sterck L."/>
            <person name="Viollet A."/>
            <person name="Wang B.B."/>
            <person name="Wang K."/>
            <person name="Wang M."/>
            <person name="Wang X."/>
            <person name="Warfsmann J."/>
            <person name="Weissenbach J."/>
            <person name="White D.D."/>
            <person name="White J.D."/>
            <person name="Wiley G.B."/>
            <person name="Wincker P."/>
            <person name="Xing Y."/>
            <person name="Yang L."/>
            <person name="Yao Z."/>
            <person name="Ying F."/>
            <person name="Zhai J."/>
            <person name="Zhou L."/>
            <person name="Zuber A."/>
            <person name="Denarie J."/>
            <person name="Dixon R.A."/>
            <person name="May G.D."/>
            <person name="Schwartz D.C."/>
            <person name="Rogers J."/>
            <person name="Quetier F."/>
            <person name="Town C.D."/>
            <person name="Roe B.A."/>
        </authorList>
    </citation>
    <scope>NUCLEOTIDE SEQUENCE [LARGE SCALE GENOMIC DNA]</scope>
    <source>
        <strain evidence="1">A17</strain>
        <strain evidence="2 3">cv. Jemalong A17</strain>
    </source>
</reference>
<dbReference type="EnsemblPlants" id="AES66936">
    <property type="protein sequence ID" value="AES66936"/>
    <property type="gene ID" value="MTR_2g083630"/>
</dbReference>
<evidence type="ECO:0000313" key="1">
    <source>
        <dbReference type="EMBL" id="AES66936.1"/>
    </source>
</evidence>
<evidence type="ECO:0000313" key="2">
    <source>
        <dbReference type="EnsemblPlants" id="AES66936"/>
    </source>
</evidence>
<dbReference type="PaxDb" id="3880-AES66936"/>
<organism evidence="1 3">
    <name type="scientific">Medicago truncatula</name>
    <name type="common">Barrel medic</name>
    <name type="synonym">Medicago tribuloides</name>
    <dbReference type="NCBI Taxonomy" id="3880"/>
    <lineage>
        <taxon>Eukaryota</taxon>
        <taxon>Viridiplantae</taxon>
        <taxon>Streptophyta</taxon>
        <taxon>Embryophyta</taxon>
        <taxon>Tracheophyta</taxon>
        <taxon>Spermatophyta</taxon>
        <taxon>Magnoliopsida</taxon>
        <taxon>eudicotyledons</taxon>
        <taxon>Gunneridae</taxon>
        <taxon>Pentapetalae</taxon>
        <taxon>rosids</taxon>
        <taxon>fabids</taxon>
        <taxon>Fabales</taxon>
        <taxon>Fabaceae</taxon>
        <taxon>Papilionoideae</taxon>
        <taxon>50 kb inversion clade</taxon>
        <taxon>NPAAA clade</taxon>
        <taxon>Hologalegina</taxon>
        <taxon>IRL clade</taxon>
        <taxon>Trifolieae</taxon>
        <taxon>Medicago</taxon>
    </lineage>
</organism>
<evidence type="ECO:0000313" key="3">
    <source>
        <dbReference type="Proteomes" id="UP000002051"/>
    </source>
</evidence>
<reference evidence="1 3" key="2">
    <citation type="journal article" date="2014" name="BMC Genomics">
        <title>An improved genome release (version Mt4.0) for the model legume Medicago truncatula.</title>
        <authorList>
            <person name="Tang H."/>
            <person name="Krishnakumar V."/>
            <person name="Bidwell S."/>
            <person name="Rosen B."/>
            <person name="Chan A."/>
            <person name="Zhou S."/>
            <person name="Gentzbittel L."/>
            <person name="Childs K.L."/>
            <person name="Yandell M."/>
            <person name="Gundlach H."/>
            <person name="Mayer K.F."/>
            <person name="Schwartz D.C."/>
            <person name="Town C.D."/>
        </authorList>
    </citation>
    <scope>GENOME REANNOTATION</scope>
    <source>
        <strain evidence="2 3">cv. Jemalong A17</strain>
    </source>
</reference>
<dbReference type="AlphaFoldDB" id="G7IM50"/>
<dbReference type="SUPFAM" id="SSF52047">
    <property type="entry name" value="RNI-like"/>
    <property type="match status" value="1"/>
</dbReference>